<accession>A0ABP5B1D5</accession>
<name>A0ABP5B1D5_9MICO</name>
<reference evidence="9" key="1">
    <citation type="journal article" date="2019" name="Int. J. Syst. Evol. Microbiol.">
        <title>The Global Catalogue of Microorganisms (GCM) 10K type strain sequencing project: providing services to taxonomists for standard genome sequencing and annotation.</title>
        <authorList>
            <consortium name="The Broad Institute Genomics Platform"/>
            <consortium name="The Broad Institute Genome Sequencing Center for Infectious Disease"/>
            <person name="Wu L."/>
            <person name="Ma J."/>
        </authorList>
    </citation>
    <scope>NUCLEOTIDE SEQUENCE [LARGE SCALE GENOMIC DNA]</scope>
    <source>
        <strain evidence="9">JCM 14900</strain>
    </source>
</reference>
<dbReference type="Proteomes" id="UP001501343">
    <property type="component" value="Unassembled WGS sequence"/>
</dbReference>
<keyword evidence="4 7" id="KW-1133">Transmembrane helix</keyword>
<evidence type="ECO:0000256" key="6">
    <source>
        <dbReference type="SAM" id="MobiDB-lite"/>
    </source>
</evidence>
<evidence type="ECO:0000256" key="1">
    <source>
        <dbReference type="ARBA" id="ARBA00004651"/>
    </source>
</evidence>
<feature type="region of interest" description="Disordered" evidence="6">
    <location>
        <begin position="391"/>
        <end position="419"/>
    </location>
</feature>
<evidence type="ECO:0000256" key="4">
    <source>
        <dbReference type="ARBA" id="ARBA00022989"/>
    </source>
</evidence>
<keyword evidence="2" id="KW-1003">Cell membrane</keyword>
<keyword evidence="9" id="KW-1185">Reference proteome</keyword>
<dbReference type="PANTHER" id="PTHR30213:SF1">
    <property type="entry name" value="INNER MEMBRANE PROTEIN YHJD"/>
    <property type="match status" value="1"/>
</dbReference>
<dbReference type="PANTHER" id="PTHR30213">
    <property type="entry name" value="INNER MEMBRANE PROTEIN YHJD"/>
    <property type="match status" value="1"/>
</dbReference>
<evidence type="ECO:0000313" key="9">
    <source>
        <dbReference type="Proteomes" id="UP001501343"/>
    </source>
</evidence>
<protein>
    <submittedName>
        <fullName evidence="8">Uncharacterized protein</fullName>
    </submittedName>
</protein>
<dbReference type="InterPro" id="IPR017039">
    <property type="entry name" value="Virul_fac_BrkB"/>
</dbReference>
<dbReference type="Pfam" id="PF03631">
    <property type="entry name" value="Virul_fac_BrkB"/>
    <property type="match status" value="1"/>
</dbReference>
<keyword evidence="5 7" id="KW-0472">Membrane</keyword>
<organism evidence="8 9">
    <name type="scientific">Microbacterium aoyamense</name>
    <dbReference type="NCBI Taxonomy" id="344166"/>
    <lineage>
        <taxon>Bacteria</taxon>
        <taxon>Bacillati</taxon>
        <taxon>Actinomycetota</taxon>
        <taxon>Actinomycetes</taxon>
        <taxon>Micrococcales</taxon>
        <taxon>Microbacteriaceae</taxon>
        <taxon>Microbacterium</taxon>
    </lineage>
</organism>
<dbReference type="EMBL" id="BAAAOF010000003">
    <property type="protein sequence ID" value="GAA1927204.1"/>
    <property type="molecule type" value="Genomic_DNA"/>
</dbReference>
<feature type="transmembrane region" description="Helical" evidence="7">
    <location>
        <begin position="193"/>
        <end position="217"/>
    </location>
</feature>
<evidence type="ECO:0000313" key="8">
    <source>
        <dbReference type="EMBL" id="GAA1927204.1"/>
    </source>
</evidence>
<dbReference type="RefSeq" id="WP_248150893.1">
    <property type="nucleotide sequence ID" value="NZ_BAAAOF010000003.1"/>
</dbReference>
<sequence length="419" mass="45311">MTDTRGKRPKEAAAEARAHEETLRERWEATQESLRERFDEPINRATLITQRTLAWFPVRVWRHFLQHNGFLLAAGVSYQALFAFFAAIYVAFAITGLWLGGSPEAIDALIQAINNYIPGLISDTPGSGLFTTEQVTQIATSSTTTLGITGVIALGTLIWTAIGFVTYARRAVRDIFGIAPDRRSYFLLKARDLLAAAIFGVALLFGAAATSVGTWALGLLYSLLGAGEQTPSYDFSVRLASIVVSFALYSGALVALVKFLTGTQLKWRRIWPGALLGGGAITVLQVGAGWLLIYTPSNPLLATFAIFVGLLLWFRIIGIIILVASAWIAVAAADKDVPLIPVTEAERLRQEHAALLVAAQVRLRTAKDERASAPWFRIPFADRAVAHAQSELAQVEASTPPPAPTKKRKPSTSRVGGAG</sequence>
<gene>
    <name evidence="8" type="ORF">GCM10009775_19190</name>
</gene>
<feature type="transmembrane region" description="Helical" evidence="7">
    <location>
        <begin position="273"/>
        <end position="294"/>
    </location>
</feature>
<evidence type="ECO:0000256" key="3">
    <source>
        <dbReference type="ARBA" id="ARBA00022692"/>
    </source>
</evidence>
<feature type="transmembrane region" description="Helical" evidence="7">
    <location>
        <begin position="151"/>
        <end position="172"/>
    </location>
</feature>
<proteinExistence type="predicted"/>
<evidence type="ECO:0000256" key="5">
    <source>
        <dbReference type="ARBA" id="ARBA00023136"/>
    </source>
</evidence>
<feature type="transmembrane region" description="Helical" evidence="7">
    <location>
        <begin position="300"/>
        <end position="330"/>
    </location>
</feature>
<evidence type="ECO:0000256" key="7">
    <source>
        <dbReference type="SAM" id="Phobius"/>
    </source>
</evidence>
<feature type="transmembrane region" description="Helical" evidence="7">
    <location>
        <begin position="237"/>
        <end position="261"/>
    </location>
</feature>
<comment type="caution">
    <text evidence="8">The sequence shown here is derived from an EMBL/GenBank/DDBJ whole genome shotgun (WGS) entry which is preliminary data.</text>
</comment>
<feature type="region of interest" description="Disordered" evidence="6">
    <location>
        <begin position="1"/>
        <end position="21"/>
    </location>
</feature>
<comment type="subcellular location">
    <subcellularLocation>
        <location evidence="1">Cell membrane</location>
        <topology evidence="1">Multi-pass membrane protein</topology>
    </subcellularLocation>
</comment>
<keyword evidence="3 7" id="KW-0812">Transmembrane</keyword>
<evidence type="ECO:0000256" key="2">
    <source>
        <dbReference type="ARBA" id="ARBA00022475"/>
    </source>
</evidence>
<feature type="transmembrane region" description="Helical" evidence="7">
    <location>
        <begin position="69"/>
        <end position="94"/>
    </location>
</feature>